<dbReference type="Gene3D" id="1.10.287.1060">
    <property type="entry name" value="ESAT-6-like"/>
    <property type="match status" value="1"/>
</dbReference>
<dbReference type="KEGG" id="mgo:AFA91_07290"/>
<dbReference type="RefSeq" id="WP_049744124.1">
    <property type="nucleotide sequence ID" value="NZ_CP012150.1"/>
</dbReference>
<dbReference type="OrthoDB" id="4629907at2"/>
<sequence length="105" mass="11365">MDQLRVNPALVHESGVQVGELAETLRSELSASSQQIAASQSGWIGRSAEALSALLAEWDNDTEIHHRNIAGHGERFVQAARMYGHVDENEADSLKNASHAFGTDV</sequence>
<dbReference type="AlphaFoldDB" id="A0A0K0X2Y7"/>
<dbReference type="Pfam" id="PF06013">
    <property type="entry name" value="WXG100"/>
    <property type="match status" value="1"/>
</dbReference>
<reference evidence="1 2" key="1">
    <citation type="submission" date="2015-07" db="EMBL/GenBank/DDBJ databases">
        <title>Complete genome sequence of Mycobacterium goodii X7B, a facultative thermophilic biodesulfurizing bacterium.</title>
        <authorList>
            <person name="Yu B."/>
            <person name="Li F."/>
            <person name="Xu P."/>
        </authorList>
    </citation>
    <scope>NUCLEOTIDE SEQUENCE [LARGE SCALE GENOMIC DNA]</scope>
    <source>
        <strain evidence="1 2">X7B</strain>
    </source>
</reference>
<evidence type="ECO:0008006" key="3">
    <source>
        <dbReference type="Google" id="ProtNLM"/>
    </source>
</evidence>
<dbReference type="SUPFAM" id="SSF140453">
    <property type="entry name" value="EsxAB dimer-like"/>
    <property type="match status" value="1"/>
</dbReference>
<evidence type="ECO:0000313" key="1">
    <source>
        <dbReference type="EMBL" id="AKS31712.1"/>
    </source>
</evidence>
<organism evidence="1 2">
    <name type="scientific">Mycolicibacterium goodii</name>
    <name type="common">Mycobacterium goodii</name>
    <dbReference type="NCBI Taxonomy" id="134601"/>
    <lineage>
        <taxon>Bacteria</taxon>
        <taxon>Bacillati</taxon>
        <taxon>Actinomycetota</taxon>
        <taxon>Actinomycetes</taxon>
        <taxon>Mycobacteriales</taxon>
        <taxon>Mycobacteriaceae</taxon>
        <taxon>Mycolicibacterium</taxon>
    </lineage>
</organism>
<dbReference type="PATRIC" id="fig|134601.6.peg.1514"/>
<dbReference type="InterPro" id="IPR036689">
    <property type="entry name" value="ESAT-6-like_sf"/>
</dbReference>
<name>A0A0K0X2Y7_MYCGD</name>
<proteinExistence type="predicted"/>
<protein>
    <recommendedName>
        <fullName evidence="3">WXG100 family type VII secretion target</fullName>
    </recommendedName>
</protein>
<evidence type="ECO:0000313" key="2">
    <source>
        <dbReference type="Proteomes" id="UP000062255"/>
    </source>
</evidence>
<dbReference type="EMBL" id="CP012150">
    <property type="protein sequence ID" value="AKS31712.1"/>
    <property type="molecule type" value="Genomic_DNA"/>
</dbReference>
<dbReference type="Proteomes" id="UP000062255">
    <property type="component" value="Chromosome"/>
</dbReference>
<gene>
    <name evidence="1" type="ORF">AFA91_07290</name>
</gene>
<dbReference type="InterPro" id="IPR010310">
    <property type="entry name" value="T7SS_ESAT-6-like"/>
</dbReference>
<accession>A0A0K0X2Y7</accession>